<name>A0A101M534_PICGL</name>
<protein>
    <submittedName>
        <fullName evidence="1">Uncharacterized protein</fullName>
    </submittedName>
</protein>
<sequence length="68" mass="7503">MGMMSSSIHVGYLLHGDYLEHCGNIPTEHTNYGSPTYTEMVGISLEISNSTTWKLLIVSIGNNRMGEL</sequence>
<dbReference type="AlphaFoldDB" id="A0A101M534"/>
<keyword evidence="1" id="KW-0496">Mitochondrion</keyword>
<organism evidence="1">
    <name type="scientific">Picea glauca</name>
    <name type="common">White spruce</name>
    <name type="synonym">Pinus glauca</name>
    <dbReference type="NCBI Taxonomy" id="3330"/>
    <lineage>
        <taxon>Eukaryota</taxon>
        <taxon>Viridiplantae</taxon>
        <taxon>Streptophyta</taxon>
        <taxon>Embryophyta</taxon>
        <taxon>Tracheophyta</taxon>
        <taxon>Spermatophyta</taxon>
        <taxon>Pinopsida</taxon>
        <taxon>Pinidae</taxon>
        <taxon>Conifers I</taxon>
        <taxon>Pinales</taxon>
        <taxon>Pinaceae</taxon>
        <taxon>Picea</taxon>
    </lineage>
</organism>
<dbReference type="EMBL" id="LKAM01000001">
    <property type="protein sequence ID" value="KUM50985.1"/>
    <property type="molecule type" value="Genomic_DNA"/>
</dbReference>
<proteinExistence type="predicted"/>
<accession>A0A101M534</accession>
<comment type="caution">
    <text evidence="1">The sequence shown here is derived from an EMBL/GenBank/DDBJ whole genome shotgun (WGS) entry which is preliminary data.</text>
</comment>
<reference evidence="1" key="1">
    <citation type="journal article" date="2015" name="Genome Biol. Evol.">
        <title>Organellar Genomes of White Spruce (Picea glauca): Assembly and Annotation.</title>
        <authorList>
            <person name="Jackman S.D."/>
            <person name="Warren R.L."/>
            <person name="Gibb E.A."/>
            <person name="Vandervalk B.P."/>
            <person name="Mohamadi H."/>
            <person name="Chu J."/>
            <person name="Raymond A."/>
            <person name="Pleasance S."/>
            <person name="Coope R."/>
            <person name="Wildung M.R."/>
            <person name="Ritland C.E."/>
            <person name="Bousquet J."/>
            <person name="Jones S.J."/>
            <person name="Bohlmann J."/>
            <person name="Birol I."/>
        </authorList>
    </citation>
    <scope>NUCLEOTIDE SEQUENCE [LARGE SCALE GENOMIC DNA]</scope>
    <source>
        <tissue evidence="1">Flushing bud</tissue>
    </source>
</reference>
<gene>
    <name evidence="1" type="ORF">ABT39_MTgene831</name>
</gene>
<geneLocation type="mitochondrion" evidence="1"/>
<evidence type="ECO:0000313" key="1">
    <source>
        <dbReference type="EMBL" id="KUM50985.1"/>
    </source>
</evidence>